<dbReference type="FunFam" id="3.30.1510.10:FF:000001">
    <property type="entry name" value="Formate--tetrahydrofolate ligase"/>
    <property type="match status" value="1"/>
</dbReference>
<comment type="catalytic activity">
    <reaction evidence="6 8">
        <text>(6S)-5,6,7,8-tetrahydrofolate + formate + ATP = (6R)-10-formyltetrahydrofolate + ADP + phosphate</text>
        <dbReference type="Rhea" id="RHEA:20221"/>
        <dbReference type="ChEBI" id="CHEBI:15740"/>
        <dbReference type="ChEBI" id="CHEBI:30616"/>
        <dbReference type="ChEBI" id="CHEBI:43474"/>
        <dbReference type="ChEBI" id="CHEBI:57453"/>
        <dbReference type="ChEBI" id="CHEBI:195366"/>
        <dbReference type="ChEBI" id="CHEBI:456216"/>
        <dbReference type="EC" id="6.3.4.3"/>
    </reaction>
</comment>
<gene>
    <name evidence="8" type="primary">fhs</name>
    <name evidence="9" type="ORF">PROPJV5_1842</name>
</gene>
<dbReference type="HAMAP" id="MF_01543">
    <property type="entry name" value="FTHFS"/>
    <property type="match status" value="1"/>
</dbReference>
<dbReference type="Gene3D" id="3.10.410.10">
    <property type="entry name" value="Formyltetrahydrofolate synthetase, domain 3"/>
    <property type="match status" value="1"/>
</dbReference>
<organism evidence="9 10">
    <name type="scientific">Propionibacterium ruminifibrarum</name>
    <dbReference type="NCBI Taxonomy" id="1962131"/>
    <lineage>
        <taxon>Bacteria</taxon>
        <taxon>Bacillati</taxon>
        <taxon>Actinomycetota</taxon>
        <taxon>Actinomycetes</taxon>
        <taxon>Propionibacteriales</taxon>
        <taxon>Propionibacteriaceae</taxon>
        <taxon>Propionibacterium</taxon>
    </lineage>
</organism>
<dbReference type="InterPro" id="IPR027417">
    <property type="entry name" value="P-loop_NTPase"/>
</dbReference>
<dbReference type="InterPro" id="IPR020628">
    <property type="entry name" value="Formate_THF_ligase_CS"/>
</dbReference>
<dbReference type="Gene3D" id="3.40.50.300">
    <property type="entry name" value="P-loop containing nucleotide triphosphate hydrolases"/>
    <property type="match status" value="1"/>
</dbReference>
<protein>
    <recommendedName>
        <fullName evidence="8">Formate--tetrahydrofolate ligase</fullName>
        <ecNumber evidence="8">6.3.4.3</ecNumber>
    </recommendedName>
    <alternativeName>
        <fullName evidence="8">Formyltetrahydrofolate synthetase</fullName>
        <shortName evidence="8">FHS</shortName>
        <shortName evidence="8">FTHFS</shortName>
    </alternativeName>
</protein>
<dbReference type="Pfam" id="PF01268">
    <property type="entry name" value="FTHFS"/>
    <property type="match status" value="1"/>
</dbReference>
<reference evidence="10" key="1">
    <citation type="submission" date="2018-02" db="EMBL/GenBank/DDBJ databases">
        <authorList>
            <person name="Hornung B."/>
        </authorList>
    </citation>
    <scope>NUCLEOTIDE SEQUENCE [LARGE SCALE GENOMIC DNA]</scope>
</reference>
<dbReference type="GO" id="GO:0004329">
    <property type="term" value="F:formate-tetrahydrofolate ligase activity"/>
    <property type="evidence" value="ECO:0007669"/>
    <property type="project" value="UniProtKB-UniRule"/>
</dbReference>
<dbReference type="EC" id="6.3.4.3" evidence="8"/>
<dbReference type="NCBIfam" id="NF010030">
    <property type="entry name" value="PRK13505.1"/>
    <property type="match status" value="1"/>
</dbReference>
<evidence type="ECO:0000256" key="6">
    <source>
        <dbReference type="ARBA" id="ARBA00049033"/>
    </source>
</evidence>
<evidence type="ECO:0000256" key="8">
    <source>
        <dbReference type="HAMAP-Rule" id="MF_01543"/>
    </source>
</evidence>
<evidence type="ECO:0000313" key="10">
    <source>
        <dbReference type="Proteomes" id="UP000265962"/>
    </source>
</evidence>
<keyword evidence="3 8" id="KW-0436">Ligase</keyword>
<keyword evidence="10" id="KW-1185">Reference proteome</keyword>
<dbReference type="RefSeq" id="WP_119715996.1">
    <property type="nucleotide sequence ID" value="NZ_OMOH01000006.1"/>
</dbReference>
<evidence type="ECO:0000256" key="4">
    <source>
        <dbReference type="ARBA" id="ARBA00022741"/>
    </source>
</evidence>
<dbReference type="EMBL" id="OMOH01000006">
    <property type="protein sequence ID" value="SPF68859.1"/>
    <property type="molecule type" value="Genomic_DNA"/>
</dbReference>
<evidence type="ECO:0000256" key="2">
    <source>
        <dbReference type="ARBA" id="ARBA00022563"/>
    </source>
</evidence>
<dbReference type="OrthoDB" id="9761733at2"/>
<feature type="binding site" evidence="8">
    <location>
        <begin position="65"/>
        <end position="72"/>
    </location>
    <ligand>
        <name>ATP</name>
        <dbReference type="ChEBI" id="CHEBI:30616"/>
    </ligand>
</feature>
<dbReference type="FunFam" id="3.10.410.10:FF:000001">
    <property type="entry name" value="Putative formate--tetrahydrofolate ligase"/>
    <property type="match status" value="1"/>
</dbReference>
<name>A0A375I510_9ACTN</name>
<dbReference type="PROSITE" id="PS00722">
    <property type="entry name" value="FTHFS_2"/>
    <property type="match status" value="1"/>
</dbReference>
<dbReference type="Gene3D" id="3.30.1510.10">
    <property type="entry name" value="Domain 2, N(10)-formyltetrahydrofolate synthetase"/>
    <property type="match status" value="1"/>
</dbReference>
<dbReference type="AlphaFoldDB" id="A0A375I510"/>
<evidence type="ECO:0000256" key="5">
    <source>
        <dbReference type="ARBA" id="ARBA00022840"/>
    </source>
</evidence>
<comment type="pathway">
    <text evidence="1 8">One-carbon metabolism; tetrahydrofolate interconversion.</text>
</comment>
<dbReference type="CDD" id="cd00477">
    <property type="entry name" value="FTHFS"/>
    <property type="match status" value="1"/>
</dbReference>
<evidence type="ECO:0000256" key="3">
    <source>
        <dbReference type="ARBA" id="ARBA00022598"/>
    </source>
</evidence>
<keyword evidence="2 8" id="KW-0554">One-carbon metabolism</keyword>
<sequence>MKTDVQIAQETVLEPIAAVAQSLGIDETEYEPYGRDKAKLSLGLLDRLAGRPDGKLVLVTAINPTPAGEGKTTTNVGLAMALNRIGRRAITTLREPSMGPCFGVKGGAAGGGYAQVLPMEDINLHFTGDMHAIGAAHNLLAALIDNSIYQGNPLNIDPQRVELRRVVDMNDRALRDIVVGLGRRVDGVPRQSGYDITVASEIMAVLCLATGFEDLKARLGRIIPAYTYDQEPVTVEQLGATGAMALLLKDAIKPNLVQTTENTPAIIHGGPFANIAHGCNSVLATRMGLKLADYTVTEAGFGADLGAEKFLDIVCPSAGFAPDAVVLVATIRALKFNGGLAKDDLDAENLTALDEGMANLEQHLDNLAKYGVPVVVAINAFPADTAAETDLVRERCAELGVRAITSTVFTEGGAGGVELAEAVVELCERPGEFAPIYDSESSLRGKIEMVAREIYRADGVDYTPEARRQLERLSAQGFDDLPVCIAKTQYSFSDDATLLGAPRGFTIGLRELSVRAGAGFVVALAGDIMTMPGLPKQPAALGMDIDQEGRITGLS</sequence>
<dbReference type="Proteomes" id="UP000265962">
    <property type="component" value="Unassembled WGS sequence"/>
</dbReference>
<keyword evidence="5 8" id="KW-0067">ATP-binding</keyword>
<dbReference type="GO" id="GO:0005524">
    <property type="term" value="F:ATP binding"/>
    <property type="evidence" value="ECO:0007669"/>
    <property type="project" value="UniProtKB-UniRule"/>
</dbReference>
<accession>A0A375I510</accession>
<evidence type="ECO:0000313" key="9">
    <source>
        <dbReference type="EMBL" id="SPF68859.1"/>
    </source>
</evidence>
<dbReference type="PROSITE" id="PS00721">
    <property type="entry name" value="FTHFS_1"/>
    <property type="match status" value="1"/>
</dbReference>
<dbReference type="GO" id="GO:0035999">
    <property type="term" value="P:tetrahydrofolate interconversion"/>
    <property type="evidence" value="ECO:0007669"/>
    <property type="project" value="UniProtKB-UniRule"/>
</dbReference>
<dbReference type="UniPathway" id="UPA00193"/>
<keyword evidence="4 8" id="KW-0547">Nucleotide-binding</keyword>
<dbReference type="InterPro" id="IPR000559">
    <property type="entry name" value="Formate_THF_ligase"/>
</dbReference>
<evidence type="ECO:0000256" key="1">
    <source>
        <dbReference type="ARBA" id="ARBA00004777"/>
    </source>
</evidence>
<comment type="similarity">
    <text evidence="7 8">Belongs to the formate--tetrahydrofolate ligase family.</text>
</comment>
<proteinExistence type="inferred from homology"/>
<dbReference type="SUPFAM" id="SSF52540">
    <property type="entry name" value="P-loop containing nucleoside triphosphate hydrolases"/>
    <property type="match status" value="1"/>
</dbReference>
<evidence type="ECO:0000256" key="7">
    <source>
        <dbReference type="ARBA" id="ARBA00061363"/>
    </source>
</evidence>